<reference evidence="2" key="1">
    <citation type="submission" date="2023-03" db="EMBL/GenBank/DDBJ databases">
        <title>Massive genome expansion in bonnet fungi (Mycena s.s.) driven by repeated elements and novel gene families across ecological guilds.</title>
        <authorList>
            <consortium name="Lawrence Berkeley National Laboratory"/>
            <person name="Harder C.B."/>
            <person name="Miyauchi S."/>
            <person name="Viragh M."/>
            <person name="Kuo A."/>
            <person name="Thoen E."/>
            <person name="Andreopoulos B."/>
            <person name="Lu D."/>
            <person name="Skrede I."/>
            <person name="Drula E."/>
            <person name="Henrissat B."/>
            <person name="Morin E."/>
            <person name="Kohler A."/>
            <person name="Barry K."/>
            <person name="LaButti K."/>
            <person name="Morin E."/>
            <person name="Salamov A."/>
            <person name="Lipzen A."/>
            <person name="Mereny Z."/>
            <person name="Hegedus B."/>
            <person name="Baldrian P."/>
            <person name="Stursova M."/>
            <person name="Weitz H."/>
            <person name="Taylor A."/>
            <person name="Grigoriev I.V."/>
            <person name="Nagy L.G."/>
            <person name="Martin F."/>
            <person name="Kauserud H."/>
        </authorList>
    </citation>
    <scope>NUCLEOTIDE SEQUENCE</scope>
    <source>
        <strain evidence="2">CBHHK182m</strain>
    </source>
</reference>
<protein>
    <submittedName>
        <fullName evidence="2">Uncharacterized protein</fullName>
    </submittedName>
</protein>
<gene>
    <name evidence="2" type="ORF">B0H16DRAFT_1451361</name>
</gene>
<feature type="compositionally biased region" description="Polar residues" evidence="1">
    <location>
        <begin position="163"/>
        <end position="177"/>
    </location>
</feature>
<dbReference type="Proteomes" id="UP001215598">
    <property type="component" value="Unassembled WGS sequence"/>
</dbReference>
<dbReference type="AlphaFoldDB" id="A0AAD7JUM6"/>
<accession>A0AAD7JUM6</accession>
<comment type="caution">
    <text evidence="2">The sequence shown here is derived from an EMBL/GenBank/DDBJ whole genome shotgun (WGS) entry which is preliminary data.</text>
</comment>
<feature type="region of interest" description="Disordered" evidence="1">
    <location>
        <begin position="152"/>
        <end position="178"/>
    </location>
</feature>
<keyword evidence="3" id="KW-1185">Reference proteome</keyword>
<feature type="region of interest" description="Disordered" evidence="1">
    <location>
        <begin position="15"/>
        <end position="38"/>
    </location>
</feature>
<name>A0AAD7JUM6_9AGAR</name>
<organism evidence="2 3">
    <name type="scientific">Mycena metata</name>
    <dbReference type="NCBI Taxonomy" id="1033252"/>
    <lineage>
        <taxon>Eukaryota</taxon>
        <taxon>Fungi</taxon>
        <taxon>Dikarya</taxon>
        <taxon>Basidiomycota</taxon>
        <taxon>Agaricomycotina</taxon>
        <taxon>Agaricomycetes</taxon>
        <taxon>Agaricomycetidae</taxon>
        <taxon>Agaricales</taxon>
        <taxon>Marasmiineae</taxon>
        <taxon>Mycenaceae</taxon>
        <taxon>Mycena</taxon>
    </lineage>
</organism>
<dbReference type="EMBL" id="JARKIB010000014">
    <property type="protein sequence ID" value="KAJ7772287.1"/>
    <property type="molecule type" value="Genomic_DNA"/>
</dbReference>
<evidence type="ECO:0000256" key="1">
    <source>
        <dbReference type="SAM" id="MobiDB-lite"/>
    </source>
</evidence>
<sequence>MASMVHHLSEFVAPHDIKKSTTRPRGNVGAQVQRTVGHPRTKLTISQHYSKSIPGQFDPFRVGMSANTSTASNADFGSKLLEPPSKQNTHDFHTGPITQLESIPTIEVKSMSVTWLPQAQDKREPSQFLGKLSFTLIFYVAQTPMNLTPKSFESKGKTEIRGASSNTASMTGRTQKTGCRDAAMLTPESIKKRVMRHWRYGTQGA</sequence>
<evidence type="ECO:0000313" key="3">
    <source>
        <dbReference type="Proteomes" id="UP001215598"/>
    </source>
</evidence>
<proteinExistence type="predicted"/>
<evidence type="ECO:0000313" key="2">
    <source>
        <dbReference type="EMBL" id="KAJ7772287.1"/>
    </source>
</evidence>